<dbReference type="PANTHER" id="PTHR14969">
    <property type="entry name" value="SPHINGOSINE-1-PHOSPHATE PHOSPHOHYDROLASE"/>
    <property type="match status" value="1"/>
</dbReference>
<dbReference type="Pfam" id="PF01569">
    <property type="entry name" value="PAP2"/>
    <property type="match status" value="1"/>
</dbReference>
<evidence type="ECO:0000259" key="2">
    <source>
        <dbReference type="SMART" id="SM00014"/>
    </source>
</evidence>
<evidence type="ECO:0000313" key="3">
    <source>
        <dbReference type="EMBL" id="MDO7873881.1"/>
    </source>
</evidence>
<dbReference type="InterPro" id="IPR036938">
    <property type="entry name" value="PAP2/HPO_sf"/>
</dbReference>
<feature type="transmembrane region" description="Helical" evidence="1">
    <location>
        <begin position="154"/>
        <end position="172"/>
    </location>
</feature>
<proteinExistence type="predicted"/>
<dbReference type="SMART" id="SM00014">
    <property type="entry name" value="acidPPc"/>
    <property type="match status" value="1"/>
</dbReference>
<protein>
    <submittedName>
        <fullName evidence="3">Phosphatase PAP2 family protein</fullName>
    </submittedName>
</protein>
<keyword evidence="1" id="KW-0472">Membrane</keyword>
<sequence>MDRRVTMAVNGAHSPALDTLMVFASDREVWFPLYALLIGALIYWFRRRSLLLLGLLITAIALADRITSGLFKPYFARPRPCHEPDLMALLHLPAGCGGQFGFLSSHAANSIALAVFLMLVLPARQRWVKIAAFGWAVLLCYSRIYLGAHYLTDVLGGGLVGGLLGWGAAVAFRRLTARPLA</sequence>
<dbReference type="InterPro" id="IPR000326">
    <property type="entry name" value="PAP2/HPO"/>
</dbReference>
<organism evidence="3 4">
    <name type="scientific">Hymenobacter aranciens</name>
    <dbReference type="NCBI Taxonomy" id="3063996"/>
    <lineage>
        <taxon>Bacteria</taxon>
        <taxon>Pseudomonadati</taxon>
        <taxon>Bacteroidota</taxon>
        <taxon>Cytophagia</taxon>
        <taxon>Cytophagales</taxon>
        <taxon>Hymenobacteraceae</taxon>
        <taxon>Hymenobacter</taxon>
    </lineage>
</organism>
<name>A0ABT9BB04_9BACT</name>
<dbReference type="SUPFAM" id="SSF48317">
    <property type="entry name" value="Acid phosphatase/Vanadium-dependent haloperoxidase"/>
    <property type="match status" value="1"/>
</dbReference>
<feature type="transmembrane region" description="Helical" evidence="1">
    <location>
        <begin position="100"/>
        <end position="120"/>
    </location>
</feature>
<accession>A0ABT9BB04</accession>
<comment type="caution">
    <text evidence="3">The sequence shown here is derived from an EMBL/GenBank/DDBJ whole genome shotgun (WGS) entry which is preliminary data.</text>
</comment>
<keyword evidence="1" id="KW-1133">Transmembrane helix</keyword>
<dbReference type="RefSeq" id="WP_305005194.1">
    <property type="nucleotide sequence ID" value="NZ_JAUQSY010000002.1"/>
</dbReference>
<evidence type="ECO:0000256" key="1">
    <source>
        <dbReference type="SAM" id="Phobius"/>
    </source>
</evidence>
<feature type="transmembrane region" description="Helical" evidence="1">
    <location>
        <begin position="29"/>
        <end position="45"/>
    </location>
</feature>
<dbReference type="Proteomes" id="UP001176429">
    <property type="component" value="Unassembled WGS sequence"/>
</dbReference>
<dbReference type="Gene3D" id="1.20.144.10">
    <property type="entry name" value="Phosphatidic acid phosphatase type 2/haloperoxidase"/>
    <property type="match status" value="2"/>
</dbReference>
<feature type="transmembrane region" description="Helical" evidence="1">
    <location>
        <begin position="50"/>
        <end position="71"/>
    </location>
</feature>
<dbReference type="EMBL" id="JAUQSY010000002">
    <property type="protein sequence ID" value="MDO7873881.1"/>
    <property type="molecule type" value="Genomic_DNA"/>
</dbReference>
<keyword evidence="1" id="KW-0812">Transmembrane</keyword>
<keyword evidence="4" id="KW-1185">Reference proteome</keyword>
<gene>
    <name evidence="3" type="ORF">Q5H93_03985</name>
</gene>
<feature type="domain" description="Phosphatidic acid phosphatase type 2/haloperoxidase" evidence="2">
    <location>
        <begin position="52"/>
        <end position="169"/>
    </location>
</feature>
<dbReference type="PANTHER" id="PTHR14969:SF13">
    <property type="entry name" value="AT30094P"/>
    <property type="match status" value="1"/>
</dbReference>
<feature type="transmembrane region" description="Helical" evidence="1">
    <location>
        <begin position="127"/>
        <end position="148"/>
    </location>
</feature>
<reference evidence="3" key="1">
    <citation type="submission" date="2023-07" db="EMBL/GenBank/DDBJ databases">
        <authorList>
            <person name="Kim M.K."/>
        </authorList>
    </citation>
    <scope>NUCLEOTIDE SEQUENCE</scope>
    <source>
        <strain evidence="3">ASUV-10-1</strain>
    </source>
</reference>
<evidence type="ECO:0000313" key="4">
    <source>
        <dbReference type="Proteomes" id="UP001176429"/>
    </source>
</evidence>